<evidence type="ECO:0000313" key="4">
    <source>
        <dbReference type="Proteomes" id="UP000606974"/>
    </source>
</evidence>
<dbReference type="AlphaFoldDB" id="A0A8H7AET4"/>
<reference evidence="3" key="1">
    <citation type="submission" date="2020-02" db="EMBL/GenBank/DDBJ databases">
        <authorList>
            <person name="Palmer J.M."/>
        </authorList>
    </citation>
    <scope>NUCLEOTIDE SEQUENCE</scope>
    <source>
        <strain evidence="3">EPUS1.4</strain>
        <tissue evidence="3">Thallus</tissue>
    </source>
</reference>
<dbReference type="Proteomes" id="UP000606974">
    <property type="component" value="Unassembled WGS sequence"/>
</dbReference>
<sequence length="335" mass="34840">MVSRYSSPYICPFSALSFRTLCTFSSDLVFVHEYLLAEELLRSIHISTYFDASRQLHDMFAQAISADALVREQPLGIGQRESEQIKMKEGMESARRCVTAPSCSVTDPVTFREKVSGELIDISDCSPSEITVSGKIEPDGRGVCSLQCIAALSTVNNNLLSACTGVQASPNTLIGLFFAQKGVSYLCPNSVMGNGPAPSSTGVESTAAETSTSSSSTSSPSSSSSSSLSSEPSTTTTTSSSSTTESSQSSITSAPSPSFQPTTAVDKGVATVLTSEAQRSDSSKSNPEAFGGGGSPFEVAANGAVPGRVRNSVPVMLCAATFWSVMAGCWLLVGG</sequence>
<gene>
    <name evidence="3" type="ORF">GJ744_010081</name>
</gene>
<dbReference type="EMBL" id="JAACFV010000063">
    <property type="protein sequence ID" value="KAF7507780.1"/>
    <property type="molecule type" value="Genomic_DNA"/>
</dbReference>
<feature type="transmembrane region" description="Helical" evidence="2">
    <location>
        <begin position="313"/>
        <end position="333"/>
    </location>
</feature>
<proteinExistence type="predicted"/>
<evidence type="ECO:0000313" key="3">
    <source>
        <dbReference type="EMBL" id="KAF7507780.1"/>
    </source>
</evidence>
<feature type="region of interest" description="Disordered" evidence="1">
    <location>
        <begin position="275"/>
        <end position="294"/>
    </location>
</feature>
<dbReference type="OrthoDB" id="5427833at2759"/>
<keyword evidence="4" id="KW-1185">Reference proteome</keyword>
<protein>
    <submittedName>
        <fullName evidence="3">Uncharacterized protein</fullName>
    </submittedName>
</protein>
<feature type="compositionally biased region" description="Low complexity" evidence="1">
    <location>
        <begin position="199"/>
        <end position="257"/>
    </location>
</feature>
<evidence type="ECO:0000256" key="2">
    <source>
        <dbReference type="SAM" id="Phobius"/>
    </source>
</evidence>
<feature type="region of interest" description="Disordered" evidence="1">
    <location>
        <begin position="196"/>
        <end position="263"/>
    </location>
</feature>
<keyword evidence="2" id="KW-0812">Transmembrane</keyword>
<keyword evidence="2" id="KW-1133">Transmembrane helix</keyword>
<keyword evidence="2" id="KW-0472">Membrane</keyword>
<evidence type="ECO:0000256" key="1">
    <source>
        <dbReference type="SAM" id="MobiDB-lite"/>
    </source>
</evidence>
<name>A0A8H7AET4_9EURO</name>
<comment type="caution">
    <text evidence="3">The sequence shown here is derived from an EMBL/GenBank/DDBJ whole genome shotgun (WGS) entry which is preliminary data.</text>
</comment>
<organism evidence="3 4">
    <name type="scientific">Endocarpon pusillum</name>
    <dbReference type="NCBI Taxonomy" id="364733"/>
    <lineage>
        <taxon>Eukaryota</taxon>
        <taxon>Fungi</taxon>
        <taxon>Dikarya</taxon>
        <taxon>Ascomycota</taxon>
        <taxon>Pezizomycotina</taxon>
        <taxon>Eurotiomycetes</taxon>
        <taxon>Chaetothyriomycetidae</taxon>
        <taxon>Verrucariales</taxon>
        <taxon>Verrucariaceae</taxon>
        <taxon>Endocarpon</taxon>
    </lineage>
</organism>
<accession>A0A8H7AET4</accession>